<keyword evidence="1" id="KW-0540">Nuclease</keyword>
<dbReference type="SMART" id="SM00507">
    <property type="entry name" value="HNHc"/>
    <property type="match status" value="1"/>
</dbReference>
<dbReference type="GO" id="GO:0003676">
    <property type="term" value="F:nucleic acid binding"/>
    <property type="evidence" value="ECO:0007669"/>
    <property type="project" value="InterPro"/>
</dbReference>
<dbReference type="AlphaFoldDB" id="A0A562JCU3"/>
<keyword evidence="6" id="KW-0255">Endonuclease</keyword>
<comment type="caution">
    <text evidence="6">The sequence shown here is derived from an EMBL/GenBank/DDBJ whole genome shotgun (WGS) entry which is preliminary data.</text>
</comment>
<dbReference type="GO" id="GO:0004519">
    <property type="term" value="F:endonuclease activity"/>
    <property type="evidence" value="ECO:0007669"/>
    <property type="project" value="UniProtKB-KW"/>
</dbReference>
<sequence>MKEINPFYRSIKWKSKREKILRRDEYLCRECKRYGKSTTATVIHHVFPLEHFPQYSMKSSNLYSCCNTCHNSFHDRDSHELTEKGKQLLERLKSEIVE</sequence>
<dbReference type="PANTHER" id="PTHR41286:SF1">
    <property type="entry name" value="HNH NUCLEASE YAJD-RELATED"/>
    <property type="match status" value="1"/>
</dbReference>
<comment type="similarity">
    <text evidence="3">Belongs to the HNH nuclease family.</text>
</comment>
<dbReference type="PANTHER" id="PTHR41286">
    <property type="entry name" value="HNH NUCLEASE YAJD-RELATED"/>
    <property type="match status" value="1"/>
</dbReference>
<evidence type="ECO:0000313" key="6">
    <source>
        <dbReference type="EMBL" id="TWH81006.1"/>
    </source>
</evidence>
<dbReference type="OrthoDB" id="9811997at2"/>
<keyword evidence="7" id="KW-1185">Reference proteome</keyword>
<dbReference type="EMBL" id="VLKI01000018">
    <property type="protein sequence ID" value="TWH81006.1"/>
    <property type="molecule type" value="Genomic_DNA"/>
</dbReference>
<dbReference type="GeneID" id="65405517"/>
<protein>
    <recommendedName>
        <fullName evidence="4">Putative HNH nuclease YajD</fullName>
    </recommendedName>
</protein>
<name>A0A562JCU3_9BACI</name>
<evidence type="ECO:0000256" key="3">
    <source>
        <dbReference type="ARBA" id="ARBA00038412"/>
    </source>
</evidence>
<dbReference type="Pfam" id="PF01844">
    <property type="entry name" value="HNH"/>
    <property type="match status" value="1"/>
</dbReference>
<keyword evidence="2" id="KW-0378">Hydrolase</keyword>
<dbReference type="InterPro" id="IPR002711">
    <property type="entry name" value="HNH"/>
</dbReference>
<dbReference type="CDD" id="cd00085">
    <property type="entry name" value="HNHc"/>
    <property type="match status" value="1"/>
</dbReference>
<proteinExistence type="inferred from homology"/>
<dbReference type="Proteomes" id="UP000318667">
    <property type="component" value="Unassembled WGS sequence"/>
</dbReference>
<evidence type="ECO:0000256" key="2">
    <source>
        <dbReference type="ARBA" id="ARBA00022801"/>
    </source>
</evidence>
<organism evidence="6 7">
    <name type="scientific">Cytobacillus oceanisediminis</name>
    <dbReference type="NCBI Taxonomy" id="665099"/>
    <lineage>
        <taxon>Bacteria</taxon>
        <taxon>Bacillati</taxon>
        <taxon>Bacillota</taxon>
        <taxon>Bacilli</taxon>
        <taxon>Bacillales</taxon>
        <taxon>Bacillaceae</taxon>
        <taxon>Cytobacillus</taxon>
    </lineage>
</organism>
<dbReference type="RefSeq" id="WP_144544923.1">
    <property type="nucleotide sequence ID" value="NZ_CBCSDC010000020.1"/>
</dbReference>
<dbReference type="GO" id="GO:0008270">
    <property type="term" value="F:zinc ion binding"/>
    <property type="evidence" value="ECO:0007669"/>
    <property type="project" value="InterPro"/>
</dbReference>
<gene>
    <name evidence="6" type="ORF">IQ19_04423</name>
</gene>
<dbReference type="GO" id="GO:0005829">
    <property type="term" value="C:cytosol"/>
    <property type="evidence" value="ECO:0007669"/>
    <property type="project" value="TreeGrafter"/>
</dbReference>
<evidence type="ECO:0000313" key="7">
    <source>
        <dbReference type="Proteomes" id="UP000318667"/>
    </source>
</evidence>
<evidence type="ECO:0000256" key="1">
    <source>
        <dbReference type="ARBA" id="ARBA00022722"/>
    </source>
</evidence>
<evidence type="ECO:0000256" key="4">
    <source>
        <dbReference type="ARBA" id="ARBA00040194"/>
    </source>
</evidence>
<dbReference type="GO" id="GO:0016787">
    <property type="term" value="F:hydrolase activity"/>
    <property type="evidence" value="ECO:0007669"/>
    <property type="project" value="UniProtKB-KW"/>
</dbReference>
<reference evidence="6 7" key="1">
    <citation type="journal article" date="2015" name="Stand. Genomic Sci.">
        <title>Genomic Encyclopedia of Bacterial and Archaeal Type Strains, Phase III: the genomes of soil and plant-associated and newly described type strains.</title>
        <authorList>
            <person name="Whitman W.B."/>
            <person name="Woyke T."/>
            <person name="Klenk H.P."/>
            <person name="Zhou Y."/>
            <person name="Lilburn T.G."/>
            <person name="Beck B.J."/>
            <person name="De Vos P."/>
            <person name="Vandamme P."/>
            <person name="Eisen J.A."/>
            <person name="Garrity G."/>
            <person name="Hugenholtz P."/>
            <person name="Kyrpides N.C."/>
        </authorList>
    </citation>
    <scope>NUCLEOTIDE SEQUENCE [LARGE SCALE GENOMIC DNA]</scope>
    <source>
        <strain evidence="6 7">CGMCC 1.10115</strain>
    </source>
</reference>
<evidence type="ECO:0000259" key="5">
    <source>
        <dbReference type="SMART" id="SM00507"/>
    </source>
</evidence>
<dbReference type="InterPro" id="IPR003615">
    <property type="entry name" value="HNH_nuc"/>
</dbReference>
<feature type="domain" description="HNH nuclease" evidence="5">
    <location>
        <begin position="15"/>
        <end position="71"/>
    </location>
</feature>
<dbReference type="Gene3D" id="1.10.30.50">
    <property type="match status" value="1"/>
</dbReference>
<accession>A0A562JCU3</accession>